<dbReference type="SUPFAM" id="SSF51395">
    <property type="entry name" value="FMN-linked oxidoreductases"/>
    <property type="match status" value="1"/>
</dbReference>
<dbReference type="GO" id="GO:0004152">
    <property type="term" value="F:dihydroorotate dehydrogenase activity"/>
    <property type="evidence" value="ECO:0007669"/>
    <property type="project" value="TreeGrafter"/>
</dbReference>
<evidence type="ECO:0000259" key="8">
    <source>
        <dbReference type="Pfam" id="PF01180"/>
    </source>
</evidence>
<evidence type="ECO:0000256" key="5">
    <source>
        <dbReference type="ARBA" id="ARBA00022975"/>
    </source>
</evidence>
<reference evidence="9 10" key="1">
    <citation type="journal article" date="2016" name="Mol. Biol. Evol.">
        <title>Comparative Genomics of Early-Diverging Mushroom-Forming Fungi Provides Insights into the Origins of Lignocellulose Decay Capabilities.</title>
        <authorList>
            <person name="Nagy L.G."/>
            <person name="Riley R."/>
            <person name="Tritt A."/>
            <person name="Adam C."/>
            <person name="Daum C."/>
            <person name="Floudas D."/>
            <person name="Sun H."/>
            <person name="Yadav J.S."/>
            <person name="Pangilinan J."/>
            <person name="Larsson K.H."/>
            <person name="Matsuura K."/>
            <person name="Barry K."/>
            <person name="Labutti K."/>
            <person name="Kuo R."/>
            <person name="Ohm R.A."/>
            <person name="Bhattacharya S.S."/>
            <person name="Shirouzu T."/>
            <person name="Yoshinaga Y."/>
            <person name="Martin F.M."/>
            <person name="Grigoriev I.V."/>
            <person name="Hibbett D.S."/>
        </authorList>
    </citation>
    <scope>NUCLEOTIDE SEQUENCE [LARGE SCALE GENOMIC DNA]</scope>
    <source>
        <strain evidence="9 10">HHB14362 ss-1</strain>
    </source>
</reference>
<sequence length="411" mass="43876">MSTPPLPSTSLHTLRVCPTLMNSSCAWASDLKDLMALYNCKWTGAVVCRTATRHGFREGEEHGVVFGKDMSDATLTTLNTYGYAPSPLSQYLTWIKQVFSNAPPSTNPSKPFIISITSNDPRELKEMIETIQTFRREIGDIPSSSSSSSPSSSPSSSTCRIGIELNTSCPNMGPSHPPPSYTPTLLLPLLTVLADAFKADRTLTIGLKLPPFVYRGQFDAMIGATHMFTFRSPESGEETNPFAYYASTNTLGSALMFNDMSHMDAPSFVPPQTSSSESPSPYALSIGGLAGAPLHPLALGNVFTFRSLLATYPSPAIRRIKIVGIGGVVGGDGLKRMQTAGASVVACASIFGREGVAATSSPHTHSKKASAAQKAGKFKAEIVPVKVKWTGEEKDIVVDADDATDKMKLAI</sequence>
<evidence type="ECO:0000256" key="6">
    <source>
        <dbReference type="ARBA" id="ARBA00023002"/>
    </source>
</evidence>
<dbReference type="STRING" id="1314782.A0A165Q9U3"/>
<dbReference type="EMBL" id="KV425599">
    <property type="protein sequence ID" value="KZT22118.1"/>
    <property type="molecule type" value="Genomic_DNA"/>
</dbReference>
<accession>A0A165Q9U3</accession>
<evidence type="ECO:0000313" key="10">
    <source>
        <dbReference type="Proteomes" id="UP000076761"/>
    </source>
</evidence>
<comment type="cofactor">
    <cofactor evidence="1">
        <name>FMN</name>
        <dbReference type="ChEBI" id="CHEBI:58210"/>
    </cofactor>
</comment>
<gene>
    <name evidence="9" type="ORF">NEOLEDRAFT_1181179</name>
</gene>
<dbReference type="GO" id="GO:0006221">
    <property type="term" value="P:pyrimidine nucleotide biosynthetic process"/>
    <property type="evidence" value="ECO:0007669"/>
    <property type="project" value="UniProtKB-KW"/>
</dbReference>
<comment type="pathway">
    <text evidence="2">Pyrimidine metabolism; UMP biosynthesis via de novo pathway.</text>
</comment>
<keyword evidence="3" id="KW-0285">Flavoprotein</keyword>
<dbReference type="InterPro" id="IPR005720">
    <property type="entry name" value="Dihydroorotate_DH_cat"/>
</dbReference>
<dbReference type="Gene3D" id="2.30.26.10">
    <property type="entry name" value="Dihydroorotate Dehydrogenase A, chain A, domain 2"/>
    <property type="match status" value="1"/>
</dbReference>
<dbReference type="Proteomes" id="UP000076761">
    <property type="component" value="Unassembled WGS sequence"/>
</dbReference>
<organism evidence="9 10">
    <name type="scientific">Neolentinus lepideus HHB14362 ss-1</name>
    <dbReference type="NCBI Taxonomy" id="1314782"/>
    <lineage>
        <taxon>Eukaryota</taxon>
        <taxon>Fungi</taxon>
        <taxon>Dikarya</taxon>
        <taxon>Basidiomycota</taxon>
        <taxon>Agaricomycotina</taxon>
        <taxon>Agaricomycetes</taxon>
        <taxon>Gloeophyllales</taxon>
        <taxon>Gloeophyllaceae</taxon>
        <taxon>Neolentinus</taxon>
    </lineage>
</organism>
<dbReference type="InterPro" id="IPR013785">
    <property type="entry name" value="Aldolase_TIM"/>
</dbReference>
<protein>
    <submittedName>
        <fullName evidence="9">FMN-linked oxidoreductase</fullName>
    </submittedName>
</protein>
<dbReference type="InterPro" id="IPR050074">
    <property type="entry name" value="DHO_dehydrogenase"/>
</dbReference>
<dbReference type="PANTHER" id="PTHR48109">
    <property type="entry name" value="DIHYDROOROTATE DEHYDROGENASE (QUINONE), MITOCHONDRIAL-RELATED"/>
    <property type="match status" value="1"/>
</dbReference>
<dbReference type="GO" id="GO:0005737">
    <property type="term" value="C:cytoplasm"/>
    <property type="evidence" value="ECO:0007669"/>
    <property type="project" value="InterPro"/>
</dbReference>
<evidence type="ECO:0000313" key="9">
    <source>
        <dbReference type="EMBL" id="KZT22118.1"/>
    </source>
</evidence>
<dbReference type="OrthoDB" id="14784at2759"/>
<keyword evidence="4" id="KW-0288">FMN</keyword>
<keyword evidence="6" id="KW-0560">Oxidoreductase</keyword>
<proteinExistence type="predicted"/>
<dbReference type="PANTHER" id="PTHR48109:SF1">
    <property type="entry name" value="DIHYDROOROTATE DEHYDROGENASE (FUMARATE)"/>
    <property type="match status" value="1"/>
</dbReference>
<feature type="compositionally biased region" description="Low complexity" evidence="7">
    <location>
        <begin position="142"/>
        <end position="157"/>
    </location>
</feature>
<feature type="region of interest" description="Disordered" evidence="7">
    <location>
        <begin position="139"/>
        <end position="160"/>
    </location>
</feature>
<name>A0A165Q9U3_9AGAM</name>
<evidence type="ECO:0000256" key="1">
    <source>
        <dbReference type="ARBA" id="ARBA00001917"/>
    </source>
</evidence>
<evidence type="ECO:0000256" key="4">
    <source>
        <dbReference type="ARBA" id="ARBA00022643"/>
    </source>
</evidence>
<evidence type="ECO:0000256" key="3">
    <source>
        <dbReference type="ARBA" id="ARBA00022630"/>
    </source>
</evidence>
<dbReference type="Pfam" id="PF01180">
    <property type="entry name" value="DHO_dh"/>
    <property type="match status" value="1"/>
</dbReference>
<dbReference type="Gene3D" id="3.20.20.70">
    <property type="entry name" value="Aldolase class I"/>
    <property type="match status" value="1"/>
</dbReference>
<dbReference type="GO" id="GO:0006207">
    <property type="term" value="P:'de novo' pyrimidine nucleobase biosynthetic process"/>
    <property type="evidence" value="ECO:0007669"/>
    <property type="project" value="TreeGrafter"/>
</dbReference>
<keyword evidence="10" id="KW-1185">Reference proteome</keyword>
<evidence type="ECO:0000256" key="7">
    <source>
        <dbReference type="SAM" id="MobiDB-lite"/>
    </source>
</evidence>
<feature type="domain" description="Dihydroorotate dehydrogenase catalytic" evidence="8">
    <location>
        <begin position="283"/>
        <end position="358"/>
    </location>
</feature>
<dbReference type="InterPro" id="IPR023359">
    <property type="entry name" value="Dihydro_DH_chainA_dom2"/>
</dbReference>
<dbReference type="InParanoid" id="A0A165Q9U3"/>
<evidence type="ECO:0000256" key="2">
    <source>
        <dbReference type="ARBA" id="ARBA00004725"/>
    </source>
</evidence>
<keyword evidence="5" id="KW-0665">Pyrimidine biosynthesis</keyword>
<dbReference type="AlphaFoldDB" id="A0A165Q9U3"/>